<dbReference type="SUPFAM" id="SSF46689">
    <property type="entry name" value="Homeodomain-like"/>
    <property type="match status" value="1"/>
</dbReference>
<comment type="caution">
    <text evidence="2">The sequence shown here is derived from an EMBL/GenBank/DDBJ whole genome shotgun (WGS) entry which is preliminary data.</text>
</comment>
<dbReference type="Pfam" id="PF13276">
    <property type="entry name" value="HTH_21"/>
    <property type="match status" value="1"/>
</dbReference>
<dbReference type="GO" id="GO:0006313">
    <property type="term" value="P:DNA transposition"/>
    <property type="evidence" value="ECO:0007669"/>
    <property type="project" value="InterPro"/>
</dbReference>
<dbReference type="PROSITE" id="PS50994">
    <property type="entry name" value="INTEGRASE"/>
    <property type="match status" value="1"/>
</dbReference>
<dbReference type="GO" id="GO:0015074">
    <property type="term" value="P:DNA integration"/>
    <property type="evidence" value="ECO:0007669"/>
    <property type="project" value="InterPro"/>
</dbReference>
<dbReference type="InterPro" id="IPR009057">
    <property type="entry name" value="Homeodomain-like_sf"/>
</dbReference>
<evidence type="ECO:0000313" key="2">
    <source>
        <dbReference type="EMBL" id="RKK01219.1"/>
    </source>
</evidence>
<dbReference type="EMBL" id="RFLX01000102">
    <property type="protein sequence ID" value="RMI14571.1"/>
    <property type="molecule type" value="Genomic_DNA"/>
</dbReference>
<name>A0A3A9JQI2_9PROT</name>
<organism evidence="2 5">
    <name type="scientific">Teichococcus wenyumeiae</name>
    <dbReference type="NCBI Taxonomy" id="2478470"/>
    <lineage>
        <taxon>Bacteria</taxon>
        <taxon>Pseudomonadati</taxon>
        <taxon>Pseudomonadota</taxon>
        <taxon>Alphaproteobacteria</taxon>
        <taxon>Acetobacterales</taxon>
        <taxon>Roseomonadaceae</taxon>
        <taxon>Roseomonas</taxon>
    </lineage>
</organism>
<evidence type="ECO:0000313" key="4">
    <source>
        <dbReference type="Proteomes" id="UP000274097"/>
    </source>
</evidence>
<accession>A0A3A9JQI2</accession>
<gene>
    <name evidence="2" type="ORF">D6Z83_26150</name>
    <name evidence="3" type="ORF">EBE87_27750</name>
</gene>
<feature type="domain" description="Integrase catalytic" evidence="1">
    <location>
        <begin position="200"/>
        <end position="361"/>
    </location>
</feature>
<dbReference type="PANTHER" id="PTHR47515:SF1">
    <property type="entry name" value="BLR2054 PROTEIN"/>
    <property type="match status" value="1"/>
</dbReference>
<reference evidence="2 5" key="1">
    <citation type="submission" date="2018-09" db="EMBL/GenBank/DDBJ databases">
        <title>Roseomonas sp. nov., isolated from feces of Tibetan antelopes in the Qinghai-Tibet plateau, China.</title>
        <authorList>
            <person name="Tian Z."/>
        </authorList>
    </citation>
    <scope>NUCLEOTIDE SEQUENCE [LARGE SCALE GENOMIC DNA]</scope>
    <source>
        <strain evidence="3 4">Z23</strain>
        <strain evidence="2 5">Z24</strain>
    </source>
</reference>
<evidence type="ECO:0000313" key="3">
    <source>
        <dbReference type="EMBL" id="RMI14571.1"/>
    </source>
</evidence>
<dbReference type="GO" id="GO:0004803">
    <property type="term" value="F:transposase activity"/>
    <property type="evidence" value="ECO:0007669"/>
    <property type="project" value="InterPro"/>
</dbReference>
<dbReference type="NCBIfam" id="NF033516">
    <property type="entry name" value="transpos_IS3"/>
    <property type="match status" value="1"/>
</dbReference>
<dbReference type="GO" id="GO:0003677">
    <property type="term" value="F:DNA binding"/>
    <property type="evidence" value="ECO:0007669"/>
    <property type="project" value="InterPro"/>
</dbReference>
<dbReference type="InterPro" id="IPR002514">
    <property type="entry name" value="Transposase_8"/>
</dbReference>
<dbReference type="Pfam" id="PF01527">
    <property type="entry name" value="HTH_Tnp_1"/>
    <property type="match status" value="1"/>
</dbReference>
<dbReference type="InterPro" id="IPR012337">
    <property type="entry name" value="RNaseH-like_sf"/>
</dbReference>
<protein>
    <submittedName>
        <fullName evidence="2">IS3 family transposase</fullName>
    </submittedName>
</protein>
<keyword evidence="4" id="KW-1185">Reference proteome</keyword>
<dbReference type="EMBL" id="RAQU01000316">
    <property type="protein sequence ID" value="RKK01219.1"/>
    <property type="molecule type" value="Genomic_DNA"/>
</dbReference>
<evidence type="ECO:0000313" key="5">
    <source>
        <dbReference type="Proteomes" id="UP000278036"/>
    </source>
</evidence>
<dbReference type="Proteomes" id="UP000278036">
    <property type="component" value="Unassembled WGS sequence"/>
</dbReference>
<dbReference type="InterPro" id="IPR036397">
    <property type="entry name" value="RNaseH_sf"/>
</dbReference>
<evidence type="ECO:0000259" key="1">
    <source>
        <dbReference type="PROSITE" id="PS50994"/>
    </source>
</evidence>
<dbReference type="InterPro" id="IPR001584">
    <property type="entry name" value="Integrase_cat-core"/>
</dbReference>
<dbReference type="InParanoid" id="A0A3A9JQI2"/>
<sequence>MKQKRYTDEQTAFALRQAESGTAVAEICRKLGVSEPTFYRWKKQFAGMGTAEIRRLKQLEEENTKLKRLVADLSLDKTMLQDVLRRKLVRPALRRDVVRHLQGAYGIGERRACHATGFHRSSQRYRSRRDPQIELRMRLRDLAAARVRYGYRRLHVLLRREGWPVNHKRTYRLYAEEGLSIRTKLPKRKRAWRYRQGRPGAAAPNEIWAMDFMSDQLFDGRPIRILTVVDIHTREGLSTHPRANFRAAQVVEVLDQLVRLRGKPKSLRVDNGPEFAGRLLDHWAYLNGVEIDFSRPGKPTDNAFIEAFNARLRAECLNASWFLCLADARARIEEWRCHYNEERPHSALGNLTPKAFANQAQPARELT</sequence>
<dbReference type="OrthoDB" id="9813285at2"/>
<proteinExistence type="predicted"/>
<dbReference type="PANTHER" id="PTHR47515">
    <property type="entry name" value="LOW CALCIUM RESPONSE LOCUS PROTEIN T"/>
    <property type="match status" value="1"/>
</dbReference>
<dbReference type="SUPFAM" id="SSF53098">
    <property type="entry name" value="Ribonuclease H-like"/>
    <property type="match status" value="1"/>
</dbReference>
<dbReference type="Gene3D" id="3.30.420.10">
    <property type="entry name" value="Ribonuclease H-like superfamily/Ribonuclease H"/>
    <property type="match status" value="1"/>
</dbReference>
<dbReference type="Pfam" id="PF13683">
    <property type="entry name" value="rve_3"/>
    <property type="match status" value="1"/>
</dbReference>
<dbReference type="AlphaFoldDB" id="A0A3A9JQI2"/>
<dbReference type="Proteomes" id="UP000274097">
    <property type="component" value="Unassembled WGS sequence"/>
</dbReference>
<dbReference type="InterPro" id="IPR025948">
    <property type="entry name" value="HTH-like_dom"/>
</dbReference>
<dbReference type="InterPro" id="IPR048020">
    <property type="entry name" value="Transpos_IS3"/>
</dbReference>